<protein>
    <submittedName>
        <fullName evidence="1">Uncharacterized protein</fullName>
    </submittedName>
</protein>
<comment type="caution">
    <text evidence="1">The sequence shown here is derived from an EMBL/GenBank/DDBJ whole genome shotgun (WGS) entry which is preliminary data.</text>
</comment>
<dbReference type="RefSeq" id="WP_353805036.1">
    <property type="nucleotide sequence ID" value="NZ_BKAW01000009.1"/>
</dbReference>
<name>A0AB34AJE1_STAUR</name>
<evidence type="ECO:0000313" key="2">
    <source>
        <dbReference type="Proteomes" id="UP000321839"/>
    </source>
</evidence>
<sequence length="49" mass="5683">MKQDGVDIKRDHFVQANKYLNLIGGVTLLDLKTRAEVEEEIYGYLKDNE</sequence>
<keyword evidence="2" id="KW-1185">Reference proteome</keyword>
<proteinExistence type="predicted"/>
<accession>A0AB34AJE1</accession>
<organism evidence="1 2">
    <name type="scientific">Staphylococcus ureilyticus</name>
    <name type="common">Staphylococcus cohnii subsp. urealyticus</name>
    <dbReference type="NCBI Taxonomy" id="94138"/>
    <lineage>
        <taxon>Bacteria</taxon>
        <taxon>Bacillati</taxon>
        <taxon>Bacillota</taxon>
        <taxon>Bacilli</taxon>
        <taxon>Bacillales</taxon>
        <taxon>Staphylococcaceae</taxon>
        <taxon>Staphylococcus</taxon>
        <taxon>Staphylococcus cohnii species complex</taxon>
    </lineage>
</organism>
<reference evidence="1 2" key="1">
    <citation type="submission" date="2019-07" db="EMBL/GenBank/DDBJ databases">
        <title>Whole genome shotgun sequence of Staphylococcus cohnii subsp. urealyticus NBRC 109766.</title>
        <authorList>
            <person name="Hosoyama A."/>
            <person name="Uohara A."/>
            <person name="Ohji S."/>
            <person name="Ichikawa N."/>
        </authorList>
    </citation>
    <scope>NUCLEOTIDE SEQUENCE [LARGE SCALE GENOMIC DNA]</scope>
    <source>
        <strain evidence="1 2">NBRC 109766</strain>
    </source>
</reference>
<gene>
    <name evidence="1" type="ORF">SCO02_19220</name>
</gene>
<dbReference type="Proteomes" id="UP000321839">
    <property type="component" value="Unassembled WGS sequence"/>
</dbReference>
<dbReference type="EMBL" id="BKAW01000009">
    <property type="protein sequence ID" value="GEQ03481.1"/>
    <property type="molecule type" value="Genomic_DNA"/>
</dbReference>
<dbReference type="AlphaFoldDB" id="A0AB34AJE1"/>
<evidence type="ECO:0000313" key="1">
    <source>
        <dbReference type="EMBL" id="GEQ03481.1"/>
    </source>
</evidence>